<protein>
    <recommendedName>
        <fullName evidence="5">HTH cro/C1-type domain-containing protein</fullName>
    </recommendedName>
</protein>
<feature type="region of interest" description="Disordered" evidence="1">
    <location>
        <begin position="146"/>
        <end position="179"/>
    </location>
</feature>
<evidence type="ECO:0000256" key="1">
    <source>
        <dbReference type="SAM" id="MobiDB-lite"/>
    </source>
</evidence>
<keyword evidence="2" id="KW-1133">Transmembrane helix</keyword>
<name>A0A5M3W3V7_9ACTN</name>
<keyword evidence="2" id="KW-0472">Membrane</keyword>
<evidence type="ECO:0000313" key="4">
    <source>
        <dbReference type="Proteomes" id="UP000334990"/>
    </source>
</evidence>
<evidence type="ECO:0000256" key="2">
    <source>
        <dbReference type="SAM" id="Phobius"/>
    </source>
</evidence>
<organism evidence="3 4">
    <name type="scientific">Acrocarpospora corrugata</name>
    <dbReference type="NCBI Taxonomy" id="35763"/>
    <lineage>
        <taxon>Bacteria</taxon>
        <taxon>Bacillati</taxon>
        <taxon>Actinomycetota</taxon>
        <taxon>Actinomycetes</taxon>
        <taxon>Streptosporangiales</taxon>
        <taxon>Streptosporangiaceae</taxon>
        <taxon>Acrocarpospora</taxon>
    </lineage>
</organism>
<dbReference type="Proteomes" id="UP000334990">
    <property type="component" value="Unassembled WGS sequence"/>
</dbReference>
<proteinExistence type="predicted"/>
<dbReference type="AlphaFoldDB" id="A0A5M3W3V7"/>
<keyword evidence="4" id="KW-1185">Reference proteome</keyword>
<feature type="compositionally biased region" description="Low complexity" evidence="1">
    <location>
        <begin position="208"/>
        <end position="224"/>
    </location>
</feature>
<evidence type="ECO:0008006" key="5">
    <source>
        <dbReference type="Google" id="ProtNLM"/>
    </source>
</evidence>
<feature type="region of interest" description="Disordered" evidence="1">
    <location>
        <begin position="194"/>
        <end position="224"/>
    </location>
</feature>
<gene>
    <name evidence="3" type="ORF">Acor_50350</name>
</gene>
<evidence type="ECO:0000313" key="3">
    <source>
        <dbReference type="EMBL" id="GES02969.1"/>
    </source>
</evidence>
<dbReference type="EMBL" id="BLAD01000063">
    <property type="protein sequence ID" value="GES02969.1"/>
    <property type="molecule type" value="Genomic_DNA"/>
</dbReference>
<dbReference type="InterPro" id="IPR001387">
    <property type="entry name" value="Cro/C1-type_HTH"/>
</dbReference>
<keyword evidence="2" id="KW-0812">Transmembrane</keyword>
<comment type="caution">
    <text evidence="3">The sequence shown here is derived from an EMBL/GenBank/DDBJ whole genome shotgun (WGS) entry which is preliminary data.</text>
</comment>
<feature type="transmembrane region" description="Helical" evidence="2">
    <location>
        <begin position="121"/>
        <end position="144"/>
    </location>
</feature>
<accession>A0A5M3W3V7</accession>
<dbReference type="CDD" id="cd00093">
    <property type="entry name" value="HTH_XRE"/>
    <property type="match status" value="1"/>
</dbReference>
<sequence>MTDPANGLADEGLDPASVRTQEDLVRLLNELHTQAGRPSLRTLAKTARDNGDHLAQATVSDMLSGKRMPGMGILVAFVRACGVTGHERLAEWQRAWIRVQRGRPSPKESRRHAIWTTNSRLGVLLVGLIVLAATVTTMAAGRWLHEPLPQPKPTATDRMASKLPSPSPEVSGTPSAKKFKPDAICKWQGDGRCKAKVTADPTGAASDCSGSGTQGSGSCQVRVK</sequence>
<reference evidence="3 4" key="1">
    <citation type="submission" date="2019-10" db="EMBL/GenBank/DDBJ databases">
        <title>Whole genome shotgun sequence of Acrocarpospora corrugata NBRC 13972.</title>
        <authorList>
            <person name="Ichikawa N."/>
            <person name="Kimura A."/>
            <person name="Kitahashi Y."/>
            <person name="Komaki H."/>
            <person name="Oguchi A."/>
        </authorList>
    </citation>
    <scope>NUCLEOTIDE SEQUENCE [LARGE SCALE GENOMIC DNA]</scope>
    <source>
        <strain evidence="3 4">NBRC 13972</strain>
    </source>
</reference>